<sequence>MAMGGEEGEKGTSGLSMSLDDLIKKEKKGKKPGTKKGEKGRGEEGRRQRQRGGKGRGGGNKGGGNKGGGGGDLRSRLGTRQGRVEKGGGRGRPDNKNNNRDTGSARGNAEREERPSYPEKVDYNTESGELVVTLKDVEIVRVDWSGNMTMTTGGNMTEEYFEALNRALKPILYRLQKQEENWSITDGRRIMRFFDGVCMPPTGPLSNQRAYKISQGYKYFGSSNRNGYAGRGRGRGRGGYGSYGRGRGGYGGYW</sequence>
<dbReference type="OrthoDB" id="568267at2759"/>
<dbReference type="Proteomes" id="UP000316726">
    <property type="component" value="Chromosome 4"/>
</dbReference>
<proteinExistence type="predicted"/>
<evidence type="ECO:0000313" key="3">
    <source>
        <dbReference type="Proteomes" id="UP000316726"/>
    </source>
</evidence>
<feature type="compositionally biased region" description="Basic residues" evidence="1">
    <location>
        <begin position="25"/>
        <end position="34"/>
    </location>
</feature>
<accession>A0A5B8MK03</accession>
<feature type="compositionally biased region" description="Basic and acidic residues" evidence="1">
    <location>
        <begin position="108"/>
        <end position="122"/>
    </location>
</feature>
<reference evidence="2 3" key="1">
    <citation type="submission" date="2018-07" db="EMBL/GenBank/DDBJ databases">
        <title>The complete nuclear genome of the prasinophyte Chloropicon primus (CCMP1205).</title>
        <authorList>
            <person name="Pombert J.-F."/>
            <person name="Otis C."/>
            <person name="Turmel M."/>
            <person name="Lemieux C."/>
        </authorList>
    </citation>
    <scope>NUCLEOTIDE SEQUENCE [LARGE SCALE GENOMIC DNA]</scope>
    <source>
        <strain evidence="2 3">CCMP1205</strain>
    </source>
</reference>
<feature type="region of interest" description="Disordered" evidence="1">
    <location>
        <begin position="1"/>
        <end position="122"/>
    </location>
</feature>
<feature type="compositionally biased region" description="Basic and acidic residues" evidence="1">
    <location>
        <begin position="35"/>
        <end position="47"/>
    </location>
</feature>
<gene>
    <name evidence="2" type="ORF">A3770_04p33010</name>
</gene>
<evidence type="ECO:0000313" key="2">
    <source>
        <dbReference type="EMBL" id="QDZ20783.1"/>
    </source>
</evidence>
<name>A0A5B8MK03_9CHLO</name>
<feature type="compositionally biased region" description="Basic and acidic residues" evidence="1">
    <location>
        <begin position="82"/>
        <end position="99"/>
    </location>
</feature>
<dbReference type="AlphaFoldDB" id="A0A5B8MK03"/>
<evidence type="ECO:0000256" key="1">
    <source>
        <dbReference type="SAM" id="MobiDB-lite"/>
    </source>
</evidence>
<organism evidence="2 3">
    <name type="scientific">Chloropicon primus</name>
    <dbReference type="NCBI Taxonomy" id="1764295"/>
    <lineage>
        <taxon>Eukaryota</taxon>
        <taxon>Viridiplantae</taxon>
        <taxon>Chlorophyta</taxon>
        <taxon>Chloropicophyceae</taxon>
        <taxon>Chloropicales</taxon>
        <taxon>Chloropicaceae</taxon>
        <taxon>Chloropicon</taxon>
    </lineage>
</organism>
<feature type="compositionally biased region" description="Gly residues" evidence="1">
    <location>
        <begin position="55"/>
        <end position="72"/>
    </location>
</feature>
<protein>
    <submittedName>
        <fullName evidence="2">Uncharacterized protein</fullName>
    </submittedName>
</protein>
<keyword evidence="3" id="KW-1185">Reference proteome</keyword>
<dbReference type="EMBL" id="CP031037">
    <property type="protein sequence ID" value="QDZ20783.1"/>
    <property type="molecule type" value="Genomic_DNA"/>
</dbReference>